<dbReference type="GO" id="GO:0006400">
    <property type="term" value="P:tRNA modification"/>
    <property type="evidence" value="ECO:0007669"/>
    <property type="project" value="TreeGrafter"/>
</dbReference>
<proteinExistence type="inferred from homology"/>
<dbReference type="InterPro" id="IPR020103">
    <property type="entry name" value="PsdUridine_synth_cat_dom_sf"/>
</dbReference>
<dbReference type="InterPro" id="IPR002501">
    <property type="entry name" value="PsdUridine_synth_N"/>
</dbReference>
<dbReference type="NCBIfam" id="TIGR00431">
    <property type="entry name" value="TruB"/>
    <property type="match status" value="1"/>
</dbReference>
<dbReference type="GO" id="GO:1990481">
    <property type="term" value="P:mRNA pseudouridine synthesis"/>
    <property type="evidence" value="ECO:0007669"/>
    <property type="project" value="TreeGrafter"/>
</dbReference>
<evidence type="ECO:0000256" key="1">
    <source>
        <dbReference type="ARBA" id="ARBA00000385"/>
    </source>
</evidence>
<keyword evidence="5" id="KW-0413">Isomerase</keyword>
<organism evidence="7 8">
    <name type="scientific">Mycoplasmoides gallisepticum S6</name>
    <dbReference type="NCBI Taxonomy" id="1006581"/>
    <lineage>
        <taxon>Bacteria</taxon>
        <taxon>Bacillati</taxon>
        <taxon>Mycoplasmatota</taxon>
        <taxon>Mycoplasmoidales</taxon>
        <taxon>Mycoplasmoidaceae</taxon>
        <taxon>Mycoplasmoides</taxon>
    </lineage>
</organism>
<protein>
    <recommendedName>
        <fullName evidence="3">tRNA pseudouridine(55) synthase</fullName>
        <ecNumber evidence="3">5.4.99.25</ecNumber>
    </recommendedName>
</protein>
<evidence type="ECO:0000313" key="8">
    <source>
        <dbReference type="Proteomes" id="UP000018735"/>
    </source>
</evidence>
<evidence type="ECO:0000256" key="5">
    <source>
        <dbReference type="ARBA" id="ARBA00023235"/>
    </source>
</evidence>
<dbReference type="EC" id="5.4.99.25" evidence="3"/>
<dbReference type="eggNOG" id="COG0130">
    <property type="taxonomic scope" value="Bacteria"/>
</dbReference>
<dbReference type="GO" id="GO:0160148">
    <property type="term" value="F:tRNA pseudouridine(55) synthase activity"/>
    <property type="evidence" value="ECO:0007669"/>
    <property type="project" value="UniProtKB-EC"/>
</dbReference>
<evidence type="ECO:0000259" key="6">
    <source>
        <dbReference type="Pfam" id="PF01509"/>
    </source>
</evidence>
<evidence type="ECO:0000256" key="4">
    <source>
        <dbReference type="ARBA" id="ARBA00022694"/>
    </source>
</evidence>
<feature type="domain" description="Pseudouridine synthase II N-terminal" evidence="6">
    <location>
        <begin position="26"/>
        <end position="174"/>
    </location>
</feature>
<dbReference type="AlphaFoldDB" id="A0A0F6CK14"/>
<dbReference type="Gene3D" id="3.30.2350.10">
    <property type="entry name" value="Pseudouridine synthase"/>
    <property type="match status" value="1"/>
</dbReference>
<reference evidence="7 8" key="1">
    <citation type="journal article" date="2011" name="PLoS ONE">
        <title>Core proteome of the minimal cell: comparative proteomics of three mollicute species.</title>
        <authorList>
            <person name="Fisunov G.Y."/>
            <person name="Alexeev D.G."/>
            <person name="Bazaleev N.A."/>
            <person name="Ladygina V.G."/>
            <person name="Galyamina M.A."/>
            <person name="Kondratov I.G."/>
            <person name="Zhukova N.A."/>
            <person name="Serebryakova M.V."/>
            <person name="Demina I.A."/>
            <person name="Govorun V.M."/>
        </authorList>
    </citation>
    <scope>NUCLEOTIDE SEQUENCE [LARGE SCALE GENOMIC DNA]</scope>
    <source>
        <strain evidence="7 8">S6</strain>
    </source>
</reference>
<dbReference type="Pfam" id="PF01509">
    <property type="entry name" value="TruB_N"/>
    <property type="match status" value="1"/>
</dbReference>
<dbReference type="PANTHER" id="PTHR13767:SF2">
    <property type="entry name" value="PSEUDOURIDYLATE SYNTHASE TRUB1"/>
    <property type="match status" value="1"/>
</dbReference>
<dbReference type="SUPFAM" id="SSF55120">
    <property type="entry name" value="Pseudouridine synthase"/>
    <property type="match status" value="1"/>
</dbReference>
<dbReference type="HOGENOM" id="CLU_032087_2_0_14"/>
<name>A0A0F6CK14_MYCGL</name>
<dbReference type="InterPro" id="IPR014780">
    <property type="entry name" value="tRNA_psdUridine_synth_TruB"/>
</dbReference>
<gene>
    <name evidence="7" type="primary">truB</name>
    <name evidence="7" type="ORF">GCW_00655</name>
</gene>
<evidence type="ECO:0000256" key="2">
    <source>
        <dbReference type="ARBA" id="ARBA00005642"/>
    </source>
</evidence>
<keyword evidence="4" id="KW-0819">tRNA processing</keyword>
<sequence>MDFNNKIVIIDKPKNISSAFCLNLFKKRFNIKKAGHNGTLDPLASGVLVVATNKKTKELSQLNQDDKQYLVKLKFNSHTDSYDRLGKVIRTTNYVPEIKELNDYLTSLDNHSFYQLPPKFSALKVNGVRAYQLARKAVDFELEKRPTTIYKAKLISYYDDYAEILLDVKKGFYVRSFVVDLATQFNTTAMMVDLVRTRSGQYSLKDVIDYQFNK</sequence>
<evidence type="ECO:0000256" key="3">
    <source>
        <dbReference type="ARBA" id="ARBA00012787"/>
    </source>
</evidence>
<comment type="similarity">
    <text evidence="2">Belongs to the pseudouridine synthase TruB family. Type 1 subfamily.</text>
</comment>
<dbReference type="KEGG" id="mgz:GCW_00655"/>
<dbReference type="EMBL" id="CP006916">
    <property type="protein sequence ID" value="AHB99436.1"/>
    <property type="molecule type" value="Genomic_DNA"/>
</dbReference>
<dbReference type="GO" id="GO:0003723">
    <property type="term" value="F:RNA binding"/>
    <property type="evidence" value="ECO:0007669"/>
    <property type="project" value="InterPro"/>
</dbReference>
<dbReference type="Proteomes" id="UP000018735">
    <property type="component" value="Chromosome"/>
</dbReference>
<dbReference type="RefSeq" id="WP_011883819.1">
    <property type="nucleotide sequence ID" value="NC_023030.2"/>
</dbReference>
<dbReference type="PANTHER" id="PTHR13767">
    <property type="entry name" value="TRNA-PSEUDOURIDINE SYNTHASE"/>
    <property type="match status" value="1"/>
</dbReference>
<accession>A0A0F6CK14</accession>
<comment type="catalytic activity">
    <reaction evidence="1">
        <text>uridine(55) in tRNA = pseudouridine(55) in tRNA</text>
        <dbReference type="Rhea" id="RHEA:42532"/>
        <dbReference type="Rhea" id="RHEA-COMP:10101"/>
        <dbReference type="Rhea" id="RHEA-COMP:10102"/>
        <dbReference type="ChEBI" id="CHEBI:65314"/>
        <dbReference type="ChEBI" id="CHEBI:65315"/>
        <dbReference type="EC" id="5.4.99.25"/>
    </reaction>
</comment>
<evidence type="ECO:0000313" key="7">
    <source>
        <dbReference type="EMBL" id="AHB99436.1"/>
    </source>
</evidence>